<keyword evidence="12" id="KW-1185">Reference proteome</keyword>
<evidence type="ECO:0000256" key="2">
    <source>
        <dbReference type="ARBA" id="ARBA00022723"/>
    </source>
</evidence>
<evidence type="ECO:0000313" key="12">
    <source>
        <dbReference type="Proteomes" id="UP001151532"/>
    </source>
</evidence>
<dbReference type="AlphaFoldDB" id="A0A9Q0Q208"/>
<dbReference type="Gene3D" id="3.30.160.60">
    <property type="entry name" value="Classic Zinc Finger"/>
    <property type="match status" value="1"/>
</dbReference>
<proteinExistence type="predicted"/>
<organism evidence="11 12">
    <name type="scientific">Salix purpurea</name>
    <name type="common">Purple osier willow</name>
    <dbReference type="NCBI Taxonomy" id="77065"/>
    <lineage>
        <taxon>Eukaryota</taxon>
        <taxon>Viridiplantae</taxon>
        <taxon>Streptophyta</taxon>
        <taxon>Embryophyta</taxon>
        <taxon>Tracheophyta</taxon>
        <taxon>Spermatophyta</taxon>
        <taxon>Magnoliopsida</taxon>
        <taxon>eudicotyledons</taxon>
        <taxon>Gunneridae</taxon>
        <taxon>Pentapetalae</taxon>
        <taxon>rosids</taxon>
        <taxon>fabids</taxon>
        <taxon>Malpighiales</taxon>
        <taxon>Salicaceae</taxon>
        <taxon>Saliceae</taxon>
        <taxon>Salix</taxon>
    </lineage>
</organism>
<keyword evidence="2" id="KW-0479">Metal-binding</keyword>
<dbReference type="PANTHER" id="PTHR45801">
    <property type="entry name" value="OS07G0101800 PROTEIN"/>
    <property type="match status" value="1"/>
</dbReference>
<dbReference type="SUPFAM" id="SSF57667">
    <property type="entry name" value="beta-beta-alpha zinc fingers"/>
    <property type="match status" value="1"/>
</dbReference>
<dbReference type="Proteomes" id="UP001151532">
    <property type="component" value="Chromosome 6"/>
</dbReference>
<keyword evidence="5" id="KW-0805">Transcription regulation</keyword>
<reference evidence="11" key="2">
    <citation type="journal article" date="2023" name="Int. J. Mol. Sci.">
        <title>De Novo Assembly and Annotation of 11 Diverse Shrub Willow (Salix) Genomes Reveals Novel Gene Organization in Sex-Linked Regions.</title>
        <authorList>
            <person name="Hyden B."/>
            <person name="Feng K."/>
            <person name="Yates T.B."/>
            <person name="Jawdy S."/>
            <person name="Cereghino C."/>
            <person name="Smart L.B."/>
            <person name="Muchero W."/>
        </authorList>
    </citation>
    <scope>NUCLEOTIDE SEQUENCE</scope>
    <source>
        <tissue evidence="11">Shoot tip</tissue>
    </source>
</reference>
<keyword evidence="4" id="KW-0862">Zinc</keyword>
<dbReference type="GO" id="GO:0008270">
    <property type="term" value="F:zinc ion binding"/>
    <property type="evidence" value="ECO:0007669"/>
    <property type="project" value="UniProtKB-KW"/>
</dbReference>
<keyword evidence="3 8" id="KW-0863">Zinc-finger</keyword>
<sequence length="192" mass="20967">MEKDSETSSDEETVTSTLRSRYMCSHCDREFESGHALSGHYNAHSNKRKRKCMPGSVAEPPVAPRNGSGLTHGAPTLAVQSGVKYETGDGSSSTRPQGGIKKDIELKIEAHRSHPYERDVKKEAPRGGRLLNIMTLTHGVKINRRVDTDLARTVTNPVAEVSRKENGDTKLTSGKNGDEDLDLELRLGFGPA</sequence>
<gene>
    <name evidence="11" type="ORF">OIU79_011948</name>
</gene>
<name>A0A9Q0Q208_SALPP</name>
<dbReference type="PROSITE" id="PS00028">
    <property type="entry name" value="ZINC_FINGER_C2H2_1"/>
    <property type="match status" value="1"/>
</dbReference>
<evidence type="ECO:0000256" key="3">
    <source>
        <dbReference type="ARBA" id="ARBA00022771"/>
    </source>
</evidence>
<feature type="domain" description="C2H2-type" evidence="10">
    <location>
        <begin position="22"/>
        <end position="49"/>
    </location>
</feature>
<feature type="region of interest" description="Disordered" evidence="9">
    <location>
        <begin position="157"/>
        <end position="192"/>
    </location>
</feature>
<dbReference type="InterPro" id="IPR036236">
    <property type="entry name" value="Znf_C2H2_sf"/>
</dbReference>
<dbReference type="OrthoDB" id="834154at2759"/>
<keyword evidence="7" id="KW-0539">Nucleus</keyword>
<evidence type="ECO:0000256" key="6">
    <source>
        <dbReference type="ARBA" id="ARBA00023163"/>
    </source>
</evidence>
<dbReference type="GO" id="GO:0005634">
    <property type="term" value="C:nucleus"/>
    <property type="evidence" value="ECO:0007669"/>
    <property type="project" value="UniProtKB-SubCell"/>
</dbReference>
<evidence type="ECO:0000256" key="9">
    <source>
        <dbReference type="SAM" id="MobiDB-lite"/>
    </source>
</evidence>
<dbReference type="InterPro" id="IPR052426">
    <property type="entry name" value="Plant_dev_regulator"/>
</dbReference>
<evidence type="ECO:0000256" key="5">
    <source>
        <dbReference type="ARBA" id="ARBA00023015"/>
    </source>
</evidence>
<feature type="region of interest" description="Disordered" evidence="9">
    <location>
        <begin position="37"/>
        <end position="75"/>
    </location>
</feature>
<accession>A0A9Q0Q208</accession>
<evidence type="ECO:0000256" key="8">
    <source>
        <dbReference type="PROSITE-ProRule" id="PRU00042"/>
    </source>
</evidence>
<keyword evidence="6" id="KW-0804">Transcription</keyword>
<dbReference type="InterPro" id="IPR013087">
    <property type="entry name" value="Znf_C2H2_type"/>
</dbReference>
<evidence type="ECO:0000256" key="7">
    <source>
        <dbReference type="ARBA" id="ARBA00023242"/>
    </source>
</evidence>
<dbReference type="PANTHER" id="PTHR45801:SF111">
    <property type="entry name" value="C2H2 AND C2HC ZINC FINGERS SUPERFAMILY PROTEIN"/>
    <property type="match status" value="1"/>
</dbReference>
<dbReference type="PROSITE" id="PS50157">
    <property type="entry name" value="ZINC_FINGER_C2H2_2"/>
    <property type="match status" value="1"/>
</dbReference>
<evidence type="ECO:0000313" key="11">
    <source>
        <dbReference type="EMBL" id="KAJ6698543.1"/>
    </source>
</evidence>
<evidence type="ECO:0000256" key="4">
    <source>
        <dbReference type="ARBA" id="ARBA00022833"/>
    </source>
</evidence>
<protein>
    <recommendedName>
        <fullName evidence="10">C2H2-type domain-containing protein</fullName>
    </recommendedName>
</protein>
<comment type="caution">
    <text evidence="11">The sequence shown here is derived from an EMBL/GenBank/DDBJ whole genome shotgun (WGS) entry which is preliminary data.</text>
</comment>
<dbReference type="EMBL" id="JAPFFK010000017">
    <property type="protein sequence ID" value="KAJ6698543.1"/>
    <property type="molecule type" value="Genomic_DNA"/>
</dbReference>
<reference evidence="11" key="1">
    <citation type="submission" date="2022-11" db="EMBL/GenBank/DDBJ databases">
        <authorList>
            <person name="Hyden B.L."/>
            <person name="Feng K."/>
            <person name="Yates T."/>
            <person name="Jawdy S."/>
            <person name="Smart L.B."/>
            <person name="Muchero W."/>
        </authorList>
    </citation>
    <scope>NUCLEOTIDE SEQUENCE</scope>
    <source>
        <tissue evidence="11">Shoot tip</tissue>
    </source>
</reference>
<evidence type="ECO:0000259" key="10">
    <source>
        <dbReference type="PROSITE" id="PS50157"/>
    </source>
</evidence>
<comment type="subcellular location">
    <subcellularLocation>
        <location evidence="1">Nucleus</location>
    </subcellularLocation>
</comment>
<evidence type="ECO:0000256" key="1">
    <source>
        <dbReference type="ARBA" id="ARBA00004123"/>
    </source>
</evidence>